<dbReference type="Pfam" id="PF23552">
    <property type="entry name" value="ParB_C"/>
    <property type="match status" value="1"/>
</dbReference>
<dbReference type="InterPro" id="IPR003115">
    <property type="entry name" value="ParB_N"/>
</dbReference>
<dbReference type="PANTHER" id="PTHR33375">
    <property type="entry name" value="CHROMOSOME-PARTITIONING PROTEIN PARB-RELATED"/>
    <property type="match status" value="1"/>
</dbReference>
<dbReference type="GO" id="GO:0003677">
    <property type="term" value="F:DNA binding"/>
    <property type="evidence" value="ECO:0007669"/>
    <property type="project" value="UniProtKB-KW"/>
</dbReference>
<evidence type="ECO:0000256" key="3">
    <source>
        <dbReference type="ARBA" id="ARBA00023125"/>
    </source>
</evidence>
<dbReference type="GO" id="GO:0007059">
    <property type="term" value="P:chromosome segregation"/>
    <property type="evidence" value="ECO:0007669"/>
    <property type="project" value="UniProtKB-KW"/>
</dbReference>
<dbReference type="FunFam" id="1.10.10.2830:FF:000001">
    <property type="entry name" value="Chromosome partitioning protein ParB"/>
    <property type="match status" value="1"/>
</dbReference>
<sequence length="266" mass="29591">MPENAELTLFIDPALIDANPLQPRRVFAQEPLAELAQSIRSNGIIQPLVVTRKGDRYQLVAGERRWRASKLAEVATVPVVVRDIPEGRLLEITLIENIQREDLNAIETADAFARMTSELHMSADQIGLRTGKDRSTIVNFMRLLQLPADVQALVSENKLSAGHGRCLLKLPNAVVQREVAKKALAEGWSVRQMERVCAKIADPVAPKAVEEAKLDPNVKAAIDEMQRRLGTKIHVKEGARGRGKLEIEYYSADDLTRIYDVIMGES</sequence>
<reference evidence="5" key="1">
    <citation type="submission" date="2006-10" db="EMBL/GenBank/DDBJ databases">
        <title>Complete sequence of Solibacter usitatus Ellin6076.</title>
        <authorList>
            <consortium name="US DOE Joint Genome Institute"/>
            <person name="Copeland A."/>
            <person name="Lucas S."/>
            <person name="Lapidus A."/>
            <person name="Barry K."/>
            <person name="Detter J.C."/>
            <person name="Glavina del Rio T."/>
            <person name="Hammon N."/>
            <person name="Israni S."/>
            <person name="Dalin E."/>
            <person name="Tice H."/>
            <person name="Pitluck S."/>
            <person name="Thompson L.S."/>
            <person name="Brettin T."/>
            <person name="Bruce D."/>
            <person name="Han C."/>
            <person name="Tapia R."/>
            <person name="Gilna P."/>
            <person name="Schmutz J."/>
            <person name="Larimer F."/>
            <person name="Land M."/>
            <person name="Hauser L."/>
            <person name="Kyrpides N."/>
            <person name="Mikhailova N."/>
            <person name="Janssen P.H."/>
            <person name="Kuske C.R."/>
            <person name="Richardson P."/>
        </authorList>
    </citation>
    <scope>NUCLEOTIDE SEQUENCE</scope>
    <source>
        <strain evidence="5">Ellin6076</strain>
    </source>
</reference>
<dbReference type="EMBL" id="CP000473">
    <property type="protein sequence ID" value="ABJ81033.1"/>
    <property type="molecule type" value="Genomic_DNA"/>
</dbReference>
<dbReference type="InterPro" id="IPR004437">
    <property type="entry name" value="ParB/RepB/Spo0J"/>
</dbReference>
<dbReference type="NCBIfam" id="TIGR00180">
    <property type="entry name" value="parB_part"/>
    <property type="match status" value="1"/>
</dbReference>
<gene>
    <name evidence="5" type="ordered locus">Acid_0017</name>
</gene>
<dbReference type="InterPro" id="IPR036086">
    <property type="entry name" value="ParB/Sulfiredoxin_sf"/>
</dbReference>
<dbReference type="InterPro" id="IPR057240">
    <property type="entry name" value="ParB_dimer_C"/>
</dbReference>
<evidence type="ECO:0000256" key="1">
    <source>
        <dbReference type="ARBA" id="ARBA00006295"/>
    </source>
</evidence>
<accession>Q02D33</accession>
<dbReference type="SMART" id="SM00470">
    <property type="entry name" value="ParB"/>
    <property type="match status" value="1"/>
</dbReference>
<dbReference type="Pfam" id="PF02195">
    <property type="entry name" value="ParB_N"/>
    <property type="match status" value="1"/>
</dbReference>
<protein>
    <submittedName>
        <fullName evidence="5">Chromosome segregation DNA-binding protein</fullName>
    </submittedName>
</protein>
<dbReference type="Gene3D" id="1.10.10.2830">
    <property type="match status" value="1"/>
</dbReference>
<dbReference type="HOGENOM" id="CLU_023853_0_0_0"/>
<dbReference type="PANTHER" id="PTHR33375:SF1">
    <property type="entry name" value="CHROMOSOME-PARTITIONING PROTEIN PARB-RELATED"/>
    <property type="match status" value="1"/>
</dbReference>
<dbReference type="STRING" id="234267.Acid_0017"/>
<dbReference type="Gene3D" id="3.90.1530.30">
    <property type="match status" value="1"/>
</dbReference>
<dbReference type="AlphaFoldDB" id="Q02D33"/>
<dbReference type="FunFam" id="3.90.1530.30:FF:000001">
    <property type="entry name" value="Chromosome partitioning protein ParB"/>
    <property type="match status" value="1"/>
</dbReference>
<dbReference type="SUPFAM" id="SSF109709">
    <property type="entry name" value="KorB DNA-binding domain-like"/>
    <property type="match status" value="1"/>
</dbReference>
<dbReference type="InterPro" id="IPR041468">
    <property type="entry name" value="HTH_ParB/Spo0J"/>
</dbReference>
<dbReference type="GO" id="GO:0045881">
    <property type="term" value="P:positive regulation of sporulation resulting in formation of a cellular spore"/>
    <property type="evidence" value="ECO:0007669"/>
    <property type="project" value="TreeGrafter"/>
</dbReference>
<dbReference type="eggNOG" id="COG1475">
    <property type="taxonomic scope" value="Bacteria"/>
</dbReference>
<comment type="similarity">
    <text evidence="1">Belongs to the ParB family.</text>
</comment>
<dbReference type="InterPro" id="IPR050336">
    <property type="entry name" value="Chromosome_partition/occlusion"/>
</dbReference>
<dbReference type="GO" id="GO:0005694">
    <property type="term" value="C:chromosome"/>
    <property type="evidence" value="ECO:0007669"/>
    <property type="project" value="TreeGrafter"/>
</dbReference>
<dbReference type="KEGG" id="sus:Acid_0017"/>
<dbReference type="Pfam" id="PF17762">
    <property type="entry name" value="HTH_ParB"/>
    <property type="match status" value="1"/>
</dbReference>
<dbReference type="CDD" id="cd16393">
    <property type="entry name" value="SPO0J_N"/>
    <property type="match status" value="1"/>
</dbReference>
<evidence type="ECO:0000313" key="5">
    <source>
        <dbReference type="EMBL" id="ABJ81033.1"/>
    </source>
</evidence>
<keyword evidence="2" id="KW-0159">Chromosome partition</keyword>
<organism evidence="5">
    <name type="scientific">Solibacter usitatus (strain Ellin6076)</name>
    <dbReference type="NCBI Taxonomy" id="234267"/>
    <lineage>
        <taxon>Bacteria</taxon>
        <taxon>Pseudomonadati</taxon>
        <taxon>Acidobacteriota</taxon>
        <taxon>Terriglobia</taxon>
        <taxon>Bryobacterales</taxon>
        <taxon>Solibacteraceae</taxon>
        <taxon>Candidatus Solibacter</taxon>
    </lineage>
</organism>
<feature type="domain" description="ParB-like N-terminal" evidence="4">
    <location>
        <begin position="9"/>
        <end position="98"/>
    </location>
</feature>
<keyword evidence="3 5" id="KW-0238">DNA-binding</keyword>
<name>Q02D33_SOLUE</name>
<proteinExistence type="inferred from homology"/>
<dbReference type="InParanoid" id="Q02D33"/>
<dbReference type="SUPFAM" id="SSF110849">
    <property type="entry name" value="ParB/Sulfiredoxin"/>
    <property type="match status" value="1"/>
</dbReference>
<evidence type="ECO:0000256" key="2">
    <source>
        <dbReference type="ARBA" id="ARBA00022829"/>
    </source>
</evidence>
<evidence type="ECO:0000259" key="4">
    <source>
        <dbReference type="SMART" id="SM00470"/>
    </source>
</evidence>